<proteinExistence type="predicted"/>
<protein>
    <submittedName>
        <fullName evidence="1">Uncharacterized protein</fullName>
    </submittedName>
</protein>
<accession>A0A1F7F5B3</accession>
<dbReference type="Proteomes" id="UP000179243">
    <property type="component" value="Unassembled WGS sequence"/>
</dbReference>
<comment type="caution">
    <text evidence="1">The sequence shown here is derived from an EMBL/GenBank/DDBJ whole genome shotgun (WGS) entry which is preliminary data.</text>
</comment>
<reference evidence="1 2" key="1">
    <citation type="journal article" date="2016" name="Nat. Commun.">
        <title>Thousands of microbial genomes shed light on interconnected biogeochemical processes in an aquifer system.</title>
        <authorList>
            <person name="Anantharaman K."/>
            <person name="Brown C.T."/>
            <person name="Hug L.A."/>
            <person name="Sharon I."/>
            <person name="Castelle C.J."/>
            <person name="Probst A.J."/>
            <person name="Thomas B.C."/>
            <person name="Singh A."/>
            <person name="Wilkins M.J."/>
            <person name="Karaoz U."/>
            <person name="Brodie E.L."/>
            <person name="Williams K.H."/>
            <person name="Hubbard S.S."/>
            <person name="Banfield J.F."/>
        </authorList>
    </citation>
    <scope>NUCLEOTIDE SEQUENCE [LARGE SCALE GENOMIC DNA]</scope>
</reference>
<dbReference type="EMBL" id="MFYX01000118">
    <property type="protein sequence ID" value="OGK01831.1"/>
    <property type="molecule type" value="Genomic_DNA"/>
</dbReference>
<sequence>MHTFFDKGPFQEDYMFSYSVLTNIYFKDKFKNLFQNSFSMQLNNGVFSQARDFSGLLNHKLSLADFDLHVPEAIGCAGSHFQKLEAEVKDLTAAVENHITFSLISLKADFDQAFEVHNDAHVSHIRITGTFDQKIAVENSLNANPQFTTVFYNIRIKCTLLHYLSADTVARHCYEKNPDAVFNEFCGMVQQLNLRFLISYRHAHISIYRIEMPDELLAPGEIC</sequence>
<gene>
    <name evidence="1" type="ORF">A2519_03145</name>
</gene>
<dbReference type="AlphaFoldDB" id="A0A1F7F5B3"/>
<organism evidence="1 2">
    <name type="scientific">Candidatus Raymondbacteria bacterium RIFOXYD12_FULL_49_13</name>
    <dbReference type="NCBI Taxonomy" id="1817890"/>
    <lineage>
        <taxon>Bacteria</taxon>
        <taxon>Raymondiibacteriota</taxon>
    </lineage>
</organism>
<evidence type="ECO:0000313" key="1">
    <source>
        <dbReference type="EMBL" id="OGK01831.1"/>
    </source>
</evidence>
<evidence type="ECO:0000313" key="2">
    <source>
        <dbReference type="Proteomes" id="UP000179243"/>
    </source>
</evidence>
<name>A0A1F7F5B3_UNCRA</name>